<feature type="region of interest" description="Disordered" evidence="2">
    <location>
        <begin position="1"/>
        <end position="30"/>
    </location>
</feature>
<dbReference type="Pfam" id="PF06487">
    <property type="entry name" value="SAP18"/>
    <property type="match status" value="1"/>
</dbReference>
<dbReference type="Proteomes" id="UP000030755">
    <property type="component" value="Unassembled WGS sequence"/>
</dbReference>
<name>A0A075AU56_ROZAC</name>
<dbReference type="GO" id="GO:0003714">
    <property type="term" value="F:transcription corepressor activity"/>
    <property type="evidence" value="ECO:0007669"/>
    <property type="project" value="TreeGrafter"/>
</dbReference>
<dbReference type="PANTHER" id="PTHR13082:SF0">
    <property type="entry name" value="HISTONE DEACETYLASE COMPLEX SUBUNIT SAP18"/>
    <property type="match status" value="1"/>
</dbReference>
<dbReference type="STRING" id="988480.A0A075AU56"/>
<organism evidence="3 4">
    <name type="scientific">Rozella allomycis (strain CSF55)</name>
    <dbReference type="NCBI Taxonomy" id="988480"/>
    <lineage>
        <taxon>Eukaryota</taxon>
        <taxon>Fungi</taxon>
        <taxon>Fungi incertae sedis</taxon>
        <taxon>Cryptomycota</taxon>
        <taxon>Cryptomycota incertae sedis</taxon>
        <taxon>Rozella</taxon>
    </lineage>
</organism>
<dbReference type="PANTHER" id="PTHR13082">
    <property type="entry name" value="SAP18"/>
    <property type="match status" value="1"/>
</dbReference>
<reference evidence="3 4" key="1">
    <citation type="journal article" date="2013" name="Curr. Biol.">
        <title>Shared signatures of parasitism and phylogenomics unite Cryptomycota and microsporidia.</title>
        <authorList>
            <person name="James T.Y."/>
            <person name="Pelin A."/>
            <person name="Bonen L."/>
            <person name="Ahrendt S."/>
            <person name="Sain D."/>
            <person name="Corradi N."/>
            <person name="Stajich J.E."/>
        </authorList>
    </citation>
    <scope>NUCLEOTIDE SEQUENCE [LARGE SCALE GENOMIC DNA]</scope>
    <source>
        <strain evidence="3 4">CSF55</strain>
    </source>
</reference>
<dbReference type="AlphaFoldDB" id="A0A075AU56"/>
<comment type="similarity">
    <text evidence="1">Belongs to the SAP18 family.</text>
</comment>
<accession>A0A075AU56</accession>
<dbReference type="Gene3D" id="3.10.20.550">
    <property type="entry name" value="ASAP complex, SAP18 subunit"/>
    <property type="match status" value="1"/>
</dbReference>
<feature type="compositionally biased region" description="Basic and acidic residues" evidence="2">
    <location>
        <begin position="15"/>
        <end position="30"/>
    </location>
</feature>
<dbReference type="HOGENOM" id="CLU_108681_1_0_1"/>
<evidence type="ECO:0000313" key="3">
    <source>
        <dbReference type="EMBL" id="EPZ33798.1"/>
    </source>
</evidence>
<evidence type="ECO:0000256" key="2">
    <source>
        <dbReference type="SAM" id="MobiDB-lite"/>
    </source>
</evidence>
<evidence type="ECO:0000313" key="4">
    <source>
        <dbReference type="Proteomes" id="UP000030755"/>
    </source>
</evidence>
<sequence length="168" mass="19650">MSKETPKSPASITQELEKENKPNAEKTEAKQLVIDREEVCPMYLRMFCRNGGHHRLSDFAHDKQPIDDEVSVYTWRDATLKELTKLIQEIDITARRKDIKFTFRIVYQEVTTGRFNFRNVGTVRNGRPTADDDLTLEQIRFIQGDFIDIAMIQETKRIQLNRDNRGGF</sequence>
<dbReference type="GO" id="GO:0005634">
    <property type="term" value="C:nucleus"/>
    <property type="evidence" value="ECO:0007669"/>
    <property type="project" value="TreeGrafter"/>
</dbReference>
<dbReference type="InterPro" id="IPR042534">
    <property type="entry name" value="SAP18_sf"/>
</dbReference>
<dbReference type="EMBL" id="KE561038">
    <property type="protein sequence ID" value="EPZ33798.1"/>
    <property type="molecule type" value="Genomic_DNA"/>
</dbReference>
<keyword evidence="4" id="KW-1185">Reference proteome</keyword>
<dbReference type="InterPro" id="IPR010516">
    <property type="entry name" value="SAP18"/>
</dbReference>
<gene>
    <name evidence="3" type="ORF">O9G_002510</name>
</gene>
<dbReference type="OMA" id="TYRMREI"/>
<proteinExistence type="inferred from homology"/>
<evidence type="ECO:0000256" key="1">
    <source>
        <dbReference type="ARBA" id="ARBA00009143"/>
    </source>
</evidence>
<protein>
    <submittedName>
        <fullName evidence="3">Sin3 associated polypeptide p18 domain-containing protein</fullName>
    </submittedName>
</protein>
<dbReference type="OrthoDB" id="440566at2759"/>